<dbReference type="PROSITE" id="PS51186">
    <property type="entry name" value="GNAT"/>
    <property type="match status" value="1"/>
</dbReference>
<keyword evidence="2" id="KW-0012">Acyltransferase</keyword>
<dbReference type="CDD" id="cd04301">
    <property type="entry name" value="NAT_SF"/>
    <property type="match status" value="1"/>
</dbReference>
<dbReference type="InterPro" id="IPR000182">
    <property type="entry name" value="GNAT_dom"/>
</dbReference>
<accession>A0ABQ3DAR7</accession>
<name>A0ABQ3DAR7_9RHOB</name>
<evidence type="ECO:0000256" key="1">
    <source>
        <dbReference type="ARBA" id="ARBA00022679"/>
    </source>
</evidence>
<dbReference type="PANTHER" id="PTHR43877:SF2">
    <property type="entry name" value="AMINOALKYLPHOSPHONATE N-ACETYLTRANSFERASE-RELATED"/>
    <property type="match status" value="1"/>
</dbReference>
<dbReference type="InterPro" id="IPR050832">
    <property type="entry name" value="Bact_Acetyltransf"/>
</dbReference>
<reference evidence="5" key="1">
    <citation type="journal article" date="2019" name="Int. J. Syst. Evol. Microbiol.">
        <title>The Global Catalogue of Microorganisms (GCM) 10K type strain sequencing project: providing services to taxonomists for standard genome sequencing and annotation.</title>
        <authorList>
            <consortium name="The Broad Institute Genomics Platform"/>
            <consortium name="The Broad Institute Genome Sequencing Center for Infectious Disease"/>
            <person name="Wu L."/>
            <person name="Ma J."/>
        </authorList>
    </citation>
    <scope>NUCLEOTIDE SEQUENCE [LARGE SCALE GENOMIC DNA]</scope>
    <source>
        <strain evidence="5">KCTC 32465</strain>
    </source>
</reference>
<sequence length="149" mass="16172">MITIEAGDPHHPQATALLQASHALMESLFPAESNHYLSIDALCVPDIHFLVAKNDDQIVGCGAIANKGDYGEIKSMFVAECARGLGVAKLLMDALEKQALLQDLSTVRLETGNLLHAAHRLYEACGFTYVGPFGDYPDDPNSLFMQKVL</sequence>
<keyword evidence="1" id="KW-0808">Transferase</keyword>
<gene>
    <name evidence="4" type="ORF">GCM10008927_26590</name>
</gene>
<organism evidence="4 5">
    <name type="scientific">Paramylibacter ulvae</name>
    <dbReference type="NCBI Taxonomy" id="1651968"/>
    <lineage>
        <taxon>Bacteria</taxon>
        <taxon>Pseudomonadati</taxon>
        <taxon>Pseudomonadota</taxon>
        <taxon>Alphaproteobacteria</taxon>
        <taxon>Rhodobacterales</taxon>
        <taxon>Paracoccaceae</taxon>
        <taxon>Paramylibacter</taxon>
    </lineage>
</organism>
<dbReference type="RefSeq" id="WP_189641228.1">
    <property type="nucleotide sequence ID" value="NZ_BMZF01000009.1"/>
</dbReference>
<dbReference type="SUPFAM" id="SSF55729">
    <property type="entry name" value="Acyl-CoA N-acyltransferases (Nat)"/>
    <property type="match status" value="1"/>
</dbReference>
<evidence type="ECO:0000256" key="2">
    <source>
        <dbReference type="ARBA" id="ARBA00023315"/>
    </source>
</evidence>
<keyword evidence="5" id="KW-1185">Reference proteome</keyword>
<dbReference type="Proteomes" id="UP000634455">
    <property type="component" value="Unassembled WGS sequence"/>
</dbReference>
<protein>
    <submittedName>
        <fullName evidence="4">N-acetyltransferase</fullName>
    </submittedName>
</protein>
<feature type="domain" description="N-acetyltransferase" evidence="3">
    <location>
        <begin position="2"/>
        <end position="149"/>
    </location>
</feature>
<dbReference type="InterPro" id="IPR016181">
    <property type="entry name" value="Acyl_CoA_acyltransferase"/>
</dbReference>
<dbReference type="EMBL" id="BMZF01000009">
    <property type="protein sequence ID" value="GHA59700.1"/>
    <property type="molecule type" value="Genomic_DNA"/>
</dbReference>
<evidence type="ECO:0000313" key="4">
    <source>
        <dbReference type="EMBL" id="GHA59700.1"/>
    </source>
</evidence>
<dbReference type="Gene3D" id="3.40.630.30">
    <property type="match status" value="1"/>
</dbReference>
<dbReference type="PANTHER" id="PTHR43877">
    <property type="entry name" value="AMINOALKYLPHOSPHONATE N-ACETYLTRANSFERASE-RELATED-RELATED"/>
    <property type="match status" value="1"/>
</dbReference>
<proteinExistence type="predicted"/>
<evidence type="ECO:0000259" key="3">
    <source>
        <dbReference type="PROSITE" id="PS51186"/>
    </source>
</evidence>
<dbReference type="Pfam" id="PF00583">
    <property type="entry name" value="Acetyltransf_1"/>
    <property type="match status" value="1"/>
</dbReference>
<comment type="caution">
    <text evidence="4">The sequence shown here is derived from an EMBL/GenBank/DDBJ whole genome shotgun (WGS) entry which is preliminary data.</text>
</comment>
<evidence type="ECO:0000313" key="5">
    <source>
        <dbReference type="Proteomes" id="UP000634455"/>
    </source>
</evidence>